<dbReference type="Proteomes" id="UP001221898">
    <property type="component" value="Unassembled WGS sequence"/>
</dbReference>
<evidence type="ECO:0000256" key="1">
    <source>
        <dbReference type="SAM" id="MobiDB-lite"/>
    </source>
</evidence>
<feature type="region of interest" description="Disordered" evidence="1">
    <location>
        <begin position="21"/>
        <end position="40"/>
    </location>
</feature>
<reference evidence="2" key="1">
    <citation type="journal article" date="2023" name="Science">
        <title>Genome structures resolve the early diversification of teleost fishes.</title>
        <authorList>
            <person name="Parey E."/>
            <person name="Louis A."/>
            <person name="Montfort J."/>
            <person name="Bouchez O."/>
            <person name="Roques C."/>
            <person name="Iampietro C."/>
            <person name="Lluch J."/>
            <person name="Castinel A."/>
            <person name="Donnadieu C."/>
            <person name="Desvignes T."/>
            <person name="Floi Bucao C."/>
            <person name="Jouanno E."/>
            <person name="Wen M."/>
            <person name="Mejri S."/>
            <person name="Dirks R."/>
            <person name="Jansen H."/>
            <person name="Henkel C."/>
            <person name="Chen W.J."/>
            <person name="Zahm M."/>
            <person name="Cabau C."/>
            <person name="Klopp C."/>
            <person name="Thompson A.W."/>
            <person name="Robinson-Rechavi M."/>
            <person name="Braasch I."/>
            <person name="Lecointre G."/>
            <person name="Bobe J."/>
            <person name="Postlethwait J.H."/>
            <person name="Berthelot C."/>
            <person name="Roest Crollius H."/>
            <person name="Guiguen Y."/>
        </authorList>
    </citation>
    <scope>NUCLEOTIDE SEQUENCE</scope>
    <source>
        <strain evidence="2">NC1722</strain>
    </source>
</reference>
<sequence>MCRGRTTALLRTVTLPVHKELSSPAYSPRGHNTPYRVGRTPPMIVRGAAAQETEEAENQTEPRKERDLTTHYAECYGRTPPRPDAGSRCGIGGGQTPESVFHGLIGAFSLSIGLWVKAEDRLTDALKGNKTRQNLDANWGPDRTLHLAASREAKDMVHHKMRRLGAGGSLEAQ</sequence>
<gene>
    <name evidence="2" type="ORF">AAFF_G00125930</name>
</gene>
<proteinExistence type="predicted"/>
<evidence type="ECO:0000313" key="3">
    <source>
        <dbReference type="Proteomes" id="UP001221898"/>
    </source>
</evidence>
<evidence type="ECO:0000313" key="2">
    <source>
        <dbReference type="EMBL" id="KAJ8388837.1"/>
    </source>
</evidence>
<protein>
    <submittedName>
        <fullName evidence="2">Uncharacterized protein</fullName>
    </submittedName>
</protein>
<dbReference type="AlphaFoldDB" id="A0AAD7RRE3"/>
<name>A0AAD7RRE3_9TELE</name>
<keyword evidence="3" id="KW-1185">Reference proteome</keyword>
<accession>A0AAD7RRE3</accession>
<comment type="caution">
    <text evidence="2">The sequence shown here is derived from an EMBL/GenBank/DDBJ whole genome shotgun (WGS) entry which is preliminary data.</text>
</comment>
<dbReference type="EMBL" id="JAINUG010000189">
    <property type="protein sequence ID" value="KAJ8388837.1"/>
    <property type="molecule type" value="Genomic_DNA"/>
</dbReference>
<organism evidence="2 3">
    <name type="scientific">Aldrovandia affinis</name>
    <dbReference type="NCBI Taxonomy" id="143900"/>
    <lineage>
        <taxon>Eukaryota</taxon>
        <taxon>Metazoa</taxon>
        <taxon>Chordata</taxon>
        <taxon>Craniata</taxon>
        <taxon>Vertebrata</taxon>
        <taxon>Euteleostomi</taxon>
        <taxon>Actinopterygii</taxon>
        <taxon>Neopterygii</taxon>
        <taxon>Teleostei</taxon>
        <taxon>Notacanthiformes</taxon>
        <taxon>Halosauridae</taxon>
        <taxon>Aldrovandia</taxon>
    </lineage>
</organism>